<keyword evidence="6" id="KW-0999">Mitochondrion inner membrane</keyword>
<dbReference type="FunFam" id="2.40.110.10:FF:000006">
    <property type="entry name" value="very long-chain specific acyl-CoA dehydrogenase, mitochondrial"/>
    <property type="match status" value="1"/>
</dbReference>
<dbReference type="AlphaFoldDB" id="A0A7J7JKF0"/>
<keyword evidence="11" id="KW-0496">Mitochondrion</keyword>
<dbReference type="InterPro" id="IPR009100">
    <property type="entry name" value="AcylCoA_DH/oxidase_NM_dom_sf"/>
</dbReference>
<keyword evidence="12" id="KW-0472">Membrane</keyword>
<comment type="caution">
    <text evidence="22">The sequence shown here is derived from an EMBL/GenBank/DDBJ whole genome shotgun (WGS) entry which is preliminary data.</text>
</comment>
<name>A0A7J7JKF0_BUGNE</name>
<keyword evidence="8" id="KW-0809">Transit peptide</keyword>
<keyword evidence="7 17" id="KW-0274">FAD</keyword>
<evidence type="ECO:0000256" key="16">
    <source>
        <dbReference type="ARBA" id="ARBA00049224"/>
    </source>
</evidence>
<evidence type="ECO:0000259" key="19">
    <source>
        <dbReference type="Pfam" id="PF02770"/>
    </source>
</evidence>
<proteinExistence type="inferred from homology"/>
<dbReference type="InterPro" id="IPR006089">
    <property type="entry name" value="Acyl-CoA_DH_CS"/>
</dbReference>
<feature type="domain" description="Acyl-CoA oxidase/dehydrogenase middle" evidence="19">
    <location>
        <begin position="125"/>
        <end position="225"/>
    </location>
</feature>
<feature type="domain" description="ACAD9/ACADV-like C-terminal" evidence="21">
    <location>
        <begin position="442"/>
        <end position="535"/>
    </location>
</feature>
<keyword evidence="10 17" id="KW-0560">Oxidoreductase</keyword>
<keyword evidence="9" id="KW-0007">Acetylation</keyword>
<evidence type="ECO:0000259" key="18">
    <source>
        <dbReference type="Pfam" id="PF00441"/>
    </source>
</evidence>
<evidence type="ECO:0000256" key="5">
    <source>
        <dbReference type="ARBA" id="ARBA00022630"/>
    </source>
</evidence>
<organism evidence="22 23">
    <name type="scientific">Bugula neritina</name>
    <name type="common">Brown bryozoan</name>
    <name type="synonym">Sertularia neritina</name>
    <dbReference type="NCBI Taxonomy" id="10212"/>
    <lineage>
        <taxon>Eukaryota</taxon>
        <taxon>Metazoa</taxon>
        <taxon>Spiralia</taxon>
        <taxon>Lophotrochozoa</taxon>
        <taxon>Bryozoa</taxon>
        <taxon>Gymnolaemata</taxon>
        <taxon>Cheilostomatida</taxon>
        <taxon>Flustrina</taxon>
        <taxon>Buguloidea</taxon>
        <taxon>Bugulidae</taxon>
        <taxon>Bugula</taxon>
    </lineage>
</organism>
<evidence type="ECO:0000259" key="21">
    <source>
        <dbReference type="Pfam" id="PF21343"/>
    </source>
</evidence>
<dbReference type="InterPro" id="IPR006091">
    <property type="entry name" value="Acyl-CoA_Oxase/DH_mid-dom"/>
</dbReference>
<keyword evidence="4" id="KW-0597">Phosphoprotein</keyword>
<dbReference type="Pfam" id="PF02771">
    <property type="entry name" value="Acyl-CoA_dh_N"/>
    <property type="match status" value="1"/>
</dbReference>
<feature type="domain" description="Acyl-CoA dehydrogenase/oxidase N-terminal" evidence="20">
    <location>
        <begin position="17"/>
        <end position="121"/>
    </location>
</feature>
<evidence type="ECO:0000313" key="23">
    <source>
        <dbReference type="Proteomes" id="UP000593567"/>
    </source>
</evidence>
<comment type="catalytic activity">
    <reaction evidence="14">
        <text>tetradecanoyl-CoA + oxidized [electron-transfer flavoprotein] + H(+) = (2E)-tetradecenoyl-CoA + reduced [electron-transfer flavoprotein]</text>
        <dbReference type="Rhea" id="RHEA:47316"/>
        <dbReference type="Rhea" id="RHEA-COMP:10685"/>
        <dbReference type="Rhea" id="RHEA-COMP:10686"/>
        <dbReference type="ChEBI" id="CHEBI:15378"/>
        <dbReference type="ChEBI" id="CHEBI:57385"/>
        <dbReference type="ChEBI" id="CHEBI:57692"/>
        <dbReference type="ChEBI" id="CHEBI:58307"/>
        <dbReference type="ChEBI" id="CHEBI:61405"/>
    </reaction>
    <physiologicalReaction direction="left-to-right" evidence="14">
        <dbReference type="Rhea" id="RHEA:47317"/>
    </physiologicalReaction>
</comment>
<dbReference type="GO" id="GO:0050660">
    <property type="term" value="F:flavin adenine dinucleotide binding"/>
    <property type="evidence" value="ECO:0007669"/>
    <property type="project" value="InterPro"/>
</dbReference>
<dbReference type="FunFam" id="1.10.540.10:FF:000001">
    <property type="entry name" value="Very long-chain-specific acyl-CoA dehydrogenase, mitochondrial"/>
    <property type="match status" value="1"/>
</dbReference>
<keyword evidence="23" id="KW-1185">Reference proteome</keyword>
<evidence type="ECO:0000256" key="3">
    <source>
        <dbReference type="ARBA" id="ARBA00009347"/>
    </source>
</evidence>
<dbReference type="FunFam" id="1.20.140.10:FF:000008">
    <property type="entry name" value="acyl-CoA dehydrogenase family member 9, mitochondrial"/>
    <property type="match status" value="1"/>
</dbReference>
<reference evidence="22" key="1">
    <citation type="submission" date="2020-06" db="EMBL/GenBank/DDBJ databases">
        <title>Draft genome of Bugula neritina, a colonial animal packing powerful symbionts and potential medicines.</title>
        <authorList>
            <person name="Rayko M."/>
        </authorList>
    </citation>
    <scope>NUCLEOTIDE SEQUENCE [LARGE SCALE GENOMIC DNA]</scope>
    <source>
        <strain evidence="22">Kwan_BN1</strain>
    </source>
</reference>
<protein>
    <recommendedName>
        <fullName evidence="24">ACAD9</fullName>
    </recommendedName>
</protein>
<evidence type="ECO:0000256" key="15">
    <source>
        <dbReference type="ARBA" id="ARBA00049140"/>
    </source>
</evidence>
<feature type="domain" description="Acyl-CoA dehydrogenase/oxidase C-terminal" evidence="18">
    <location>
        <begin position="238"/>
        <end position="384"/>
    </location>
</feature>
<evidence type="ECO:0000256" key="1">
    <source>
        <dbReference type="ARBA" id="ARBA00001974"/>
    </source>
</evidence>
<evidence type="ECO:0000313" key="22">
    <source>
        <dbReference type="EMBL" id="KAF6026790.1"/>
    </source>
</evidence>
<evidence type="ECO:0000259" key="20">
    <source>
        <dbReference type="Pfam" id="PF02771"/>
    </source>
</evidence>
<dbReference type="InterPro" id="IPR046373">
    <property type="entry name" value="Acyl-CoA_Oxase/DH_mid-dom_sf"/>
</dbReference>
<dbReference type="OrthoDB" id="2588832at2759"/>
<dbReference type="Gene3D" id="2.40.110.10">
    <property type="entry name" value="Butyryl-CoA Dehydrogenase, subunit A, domain 2"/>
    <property type="match status" value="1"/>
</dbReference>
<evidence type="ECO:0000256" key="9">
    <source>
        <dbReference type="ARBA" id="ARBA00022990"/>
    </source>
</evidence>
<dbReference type="Pfam" id="PF21343">
    <property type="entry name" value="ACAD9-ACADV_C"/>
    <property type="match status" value="1"/>
</dbReference>
<evidence type="ECO:0000256" key="6">
    <source>
        <dbReference type="ARBA" id="ARBA00022792"/>
    </source>
</evidence>
<sequence>MLIFPEVCEKEELAELEAMVEPIERFFDNLDSTSIDREAKIPADVLDVMKSLGLFGLQIPEEYGGLNLNATKYARIAEVTGRDGALSVTLAAHQSIGLKGILIAGTKEQQEKYLPRLATGEQLAAFCLTEPSSGSDAASIQTSATLSVDQKHYTLNGSKIWISNGGLADVFTVFAKTPVKTDLGTIENKITAFIVERGFGGVTNGPPEDKLGIRGSNTCELHFDNTPVPVENVLGEVGGGFKVAMNILNSGRFSMGTSCAGALRKLLGQTMEHAMTRKQFAKEIIEFELIRQKFAKMAVSIYAMESMSYMTAGIIDSYQKPDASLEAAIVKIYSSENTWLIVSECLQILGGLGYMKDYPYERYLRDARILPIFEGTNEILRMYISLTGIDSASSYYKDVVSKLNSPMKNFLFVGKLLRERYQEKNSKKSTWLLYEHVHPILQGVVDKQVHLARLTDVVIDLYGMTAVLSRASRSLAIGLPHNEHEKFLAQAFCYEAGRRLKLNLDELTLYEDKTSDNADELYRHIGDEMVKEKGYFATSCLQRNW</sequence>
<gene>
    <name evidence="22" type="ORF">EB796_014891</name>
</gene>
<dbReference type="PANTHER" id="PTHR43884">
    <property type="entry name" value="ACYL-COA DEHYDROGENASE"/>
    <property type="match status" value="1"/>
</dbReference>
<evidence type="ECO:0000256" key="10">
    <source>
        <dbReference type="ARBA" id="ARBA00023002"/>
    </source>
</evidence>
<evidence type="ECO:0000256" key="14">
    <source>
        <dbReference type="ARBA" id="ARBA00049038"/>
    </source>
</evidence>
<dbReference type="SUPFAM" id="SSF56645">
    <property type="entry name" value="Acyl-CoA dehydrogenase NM domain-like"/>
    <property type="match status" value="1"/>
</dbReference>
<evidence type="ECO:0000256" key="2">
    <source>
        <dbReference type="ARBA" id="ARBA00004637"/>
    </source>
</evidence>
<dbReference type="GO" id="GO:0005743">
    <property type="term" value="C:mitochondrial inner membrane"/>
    <property type="evidence" value="ECO:0007669"/>
    <property type="project" value="UniProtKB-SubCell"/>
</dbReference>
<dbReference type="Pfam" id="PF00441">
    <property type="entry name" value="Acyl-CoA_dh_1"/>
    <property type="match status" value="1"/>
</dbReference>
<evidence type="ECO:0000256" key="8">
    <source>
        <dbReference type="ARBA" id="ARBA00022946"/>
    </source>
</evidence>
<dbReference type="EMBL" id="VXIV02002204">
    <property type="protein sequence ID" value="KAF6026790.1"/>
    <property type="molecule type" value="Genomic_DNA"/>
</dbReference>
<keyword evidence="5 17" id="KW-0285">Flavoprotein</keyword>
<dbReference type="Gene3D" id="1.10.540.10">
    <property type="entry name" value="Acyl-CoA dehydrogenase/oxidase, N-terminal domain"/>
    <property type="match status" value="1"/>
</dbReference>
<dbReference type="PANTHER" id="PTHR43884:SF9">
    <property type="entry name" value="COMPLEX I ASSEMBLY FACTOR ACAD9, MITOCHONDRIAL"/>
    <property type="match status" value="1"/>
</dbReference>
<dbReference type="PROSITE" id="PS00072">
    <property type="entry name" value="ACYL_COA_DH_1"/>
    <property type="match status" value="1"/>
</dbReference>
<comment type="cofactor">
    <cofactor evidence="1 17">
        <name>FAD</name>
        <dbReference type="ChEBI" id="CHEBI:57692"/>
    </cofactor>
</comment>
<evidence type="ECO:0000256" key="12">
    <source>
        <dbReference type="ARBA" id="ARBA00023136"/>
    </source>
</evidence>
<dbReference type="InterPro" id="IPR049448">
    <property type="entry name" value="ACAD9/ACADV-like_C"/>
</dbReference>
<dbReference type="SUPFAM" id="SSF47203">
    <property type="entry name" value="Acyl-CoA dehydrogenase C-terminal domain-like"/>
    <property type="match status" value="1"/>
</dbReference>
<dbReference type="InterPro" id="IPR037069">
    <property type="entry name" value="AcylCoA_DH/ox_N_sf"/>
</dbReference>
<comment type="catalytic activity">
    <reaction evidence="16">
        <text>octadecanoyl-CoA + oxidized [electron-transfer flavoprotein] + H(+) = (2E)-octadecenoyl-CoA + reduced [electron-transfer flavoprotein]</text>
        <dbReference type="Rhea" id="RHEA:47240"/>
        <dbReference type="Rhea" id="RHEA-COMP:10685"/>
        <dbReference type="Rhea" id="RHEA-COMP:10686"/>
        <dbReference type="ChEBI" id="CHEBI:15378"/>
        <dbReference type="ChEBI" id="CHEBI:57394"/>
        <dbReference type="ChEBI" id="CHEBI:57692"/>
        <dbReference type="ChEBI" id="CHEBI:58307"/>
        <dbReference type="ChEBI" id="CHEBI:71412"/>
    </reaction>
    <physiologicalReaction direction="left-to-right" evidence="16">
        <dbReference type="Rhea" id="RHEA:47241"/>
    </physiologicalReaction>
</comment>
<dbReference type="GO" id="GO:0006631">
    <property type="term" value="P:fatty acid metabolic process"/>
    <property type="evidence" value="ECO:0007669"/>
    <property type="project" value="UniProtKB-ARBA"/>
</dbReference>
<accession>A0A7J7JKF0</accession>
<comment type="catalytic activity">
    <reaction evidence="13">
        <text>oxidized [electron-transfer flavoprotein] + hexadecanoyl-CoA + H(+) = (2E)-hexadecenoyl-CoA + reduced [electron-transfer flavoprotein]</text>
        <dbReference type="Rhea" id="RHEA:43448"/>
        <dbReference type="Rhea" id="RHEA-COMP:10685"/>
        <dbReference type="Rhea" id="RHEA-COMP:10686"/>
        <dbReference type="ChEBI" id="CHEBI:15378"/>
        <dbReference type="ChEBI" id="CHEBI:57379"/>
        <dbReference type="ChEBI" id="CHEBI:57692"/>
        <dbReference type="ChEBI" id="CHEBI:58307"/>
        <dbReference type="ChEBI" id="CHEBI:61526"/>
    </reaction>
    <physiologicalReaction direction="left-to-right" evidence="13">
        <dbReference type="Rhea" id="RHEA:43449"/>
    </physiologicalReaction>
</comment>
<evidence type="ECO:0000256" key="4">
    <source>
        <dbReference type="ARBA" id="ARBA00022553"/>
    </source>
</evidence>
<dbReference type="Proteomes" id="UP000593567">
    <property type="component" value="Unassembled WGS sequence"/>
</dbReference>
<comment type="similarity">
    <text evidence="3 17">Belongs to the acyl-CoA dehydrogenase family.</text>
</comment>
<dbReference type="PROSITE" id="PS00073">
    <property type="entry name" value="ACYL_COA_DH_2"/>
    <property type="match status" value="1"/>
</dbReference>
<evidence type="ECO:0000256" key="13">
    <source>
        <dbReference type="ARBA" id="ARBA00047916"/>
    </source>
</evidence>
<dbReference type="InterPro" id="IPR013786">
    <property type="entry name" value="AcylCoA_DH/ox_N"/>
</dbReference>
<dbReference type="Gene3D" id="1.20.140.10">
    <property type="entry name" value="Butyryl-CoA Dehydrogenase, subunit A, domain 3"/>
    <property type="match status" value="2"/>
</dbReference>
<dbReference type="GO" id="GO:0003995">
    <property type="term" value="F:acyl-CoA dehydrogenase activity"/>
    <property type="evidence" value="ECO:0007669"/>
    <property type="project" value="InterPro"/>
</dbReference>
<dbReference type="InterPro" id="IPR036250">
    <property type="entry name" value="AcylCo_DH-like_C"/>
</dbReference>
<comment type="subcellular location">
    <subcellularLocation>
        <location evidence="2">Mitochondrion inner membrane</location>
        <topology evidence="2">Peripheral membrane protein</topology>
    </subcellularLocation>
</comment>
<dbReference type="InterPro" id="IPR009075">
    <property type="entry name" value="AcylCo_DH/oxidase_C"/>
</dbReference>
<evidence type="ECO:0000256" key="17">
    <source>
        <dbReference type="RuleBase" id="RU362125"/>
    </source>
</evidence>
<evidence type="ECO:0000256" key="11">
    <source>
        <dbReference type="ARBA" id="ARBA00023128"/>
    </source>
</evidence>
<dbReference type="Pfam" id="PF02770">
    <property type="entry name" value="Acyl-CoA_dh_M"/>
    <property type="match status" value="1"/>
</dbReference>
<comment type="catalytic activity">
    <reaction evidence="15">
        <text>eicosanoyl-CoA + oxidized [electron-transfer flavoprotein] + H(+) = (2E)-eicosenoyl-CoA + reduced [electron-transfer flavoprotein]</text>
        <dbReference type="Rhea" id="RHEA:47236"/>
        <dbReference type="Rhea" id="RHEA-COMP:10685"/>
        <dbReference type="Rhea" id="RHEA-COMP:10686"/>
        <dbReference type="ChEBI" id="CHEBI:15378"/>
        <dbReference type="ChEBI" id="CHEBI:57380"/>
        <dbReference type="ChEBI" id="CHEBI:57692"/>
        <dbReference type="ChEBI" id="CHEBI:58307"/>
        <dbReference type="ChEBI" id="CHEBI:74691"/>
    </reaction>
    <physiologicalReaction direction="left-to-right" evidence="15">
        <dbReference type="Rhea" id="RHEA:47237"/>
    </physiologicalReaction>
</comment>
<evidence type="ECO:0000256" key="7">
    <source>
        <dbReference type="ARBA" id="ARBA00022827"/>
    </source>
</evidence>
<evidence type="ECO:0008006" key="24">
    <source>
        <dbReference type="Google" id="ProtNLM"/>
    </source>
</evidence>